<sequence length="44" mass="5302">MSLYHGSPYKQLLPALRQQPIRLNDEIHFRRWLTNNFHQKIIAG</sequence>
<name>A0A2G0NPL0_9GAMM</name>
<dbReference type="EMBL" id="NIBU01000012">
    <property type="protein sequence ID" value="PHM36656.1"/>
    <property type="molecule type" value="Genomic_DNA"/>
</dbReference>
<evidence type="ECO:0000313" key="2">
    <source>
        <dbReference type="Proteomes" id="UP000224871"/>
    </source>
</evidence>
<keyword evidence="2" id="KW-1185">Reference proteome</keyword>
<evidence type="ECO:0000313" key="1">
    <source>
        <dbReference type="EMBL" id="PHM36656.1"/>
    </source>
</evidence>
<protein>
    <recommendedName>
        <fullName evidence="3">Transposase</fullName>
    </recommendedName>
</protein>
<reference evidence="1 2" key="1">
    <citation type="journal article" date="2017" name="Nat. Microbiol.">
        <title>Natural product diversity associated with the nematode symbionts Photorhabdus and Xenorhabdus.</title>
        <authorList>
            <person name="Tobias N.J."/>
            <person name="Wolff H."/>
            <person name="Djahanschiri B."/>
            <person name="Grundmann F."/>
            <person name="Kronenwerth M."/>
            <person name="Shi Y.M."/>
            <person name="Simonyi S."/>
            <person name="Grun P."/>
            <person name="Shapiro-Ilan D."/>
            <person name="Pidot S.J."/>
            <person name="Stinear T.P."/>
            <person name="Ebersberger I."/>
            <person name="Bode H.B."/>
        </authorList>
    </citation>
    <scope>NUCLEOTIDE SEQUENCE [LARGE SCALE GENOMIC DNA]</scope>
    <source>
        <strain evidence="1 2">DSM 16336</strain>
    </source>
</reference>
<dbReference type="Proteomes" id="UP000224871">
    <property type="component" value="Unassembled WGS sequence"/>
</dbReference>
<evidence type="ECO:0008006" key="3">
    <source>
        <dbReference type="Google" id="ProtNLM"/>
    </source>
</evidence>
<accession>A0A2G0NPL0</accession>
<gene>
    <name evidence="1" type="ORF">Xinn_01425</name>
</gene>
<comment type="caution">
    <text evidence="1">The sequence shown here is derived from an EMBL/GenBank/DDBJ whole genome shotgun (WGS) entry which is preliminary data.</text>
</comment>
<organism evidence="1 2">
    <name type="scientific">Xenorhabdus innexi</name>
    <dbReference type="NCBI Taxonomy" id="290109"/>
    <lineage>
        <taxon>Bacteria</taxon>
        <taxon>Pseudomonadati</taxon>
        <taxon>Pseudomonadota</taxon>
        <taxon>Gammaproteobacteria</taxon>
        <taxon>Enterobacterales</taxon>
        <taxon>Morganellaceae</taxon>
        <taxon>Xenorhabdus</taxon>
    </lineage>
</organism>
<proteinExistence type="predicted"/>